<accession>D8M5X3</accession>
<dbReference type="GO" id="GO:0140662">
    <property type="term" value="F:ATP-dependent protein folding chaperone"/>
    <property type="evidence" value="ECO:0007669"/>
    <property type="project" value="InterPro"/>
</dbReference>
<dbReference type="OrthoDB" id="2401965at2759"/>
<evidence type="ECO:0008006" key="5">
    <source>
        <dbReference type="Google" id="ProtNLM"/>
    </source>
</evidence>
<dbReference type="GeneID" id="24922768"/>
<dbReference type="Proteomes" id="UP000008312">
    <property type="component" value="Unassembled WGS sequence"/>
</dbReference>
<keyword evidence="4" id="KW-1185">Reference proteome</keyword>
<dbReference type="AlphaFoldDB" id="D8M5X3"/>
<reference evidence="3" key="1">
    <citation type="submission" date="2010-02" db="EMBL/GenBank/DDBJ databases">
        <title>Sequencing and annotation of the Blastocystis hominis genome.</title>
        <authorList>
            <person name="Wincker P."/>
        </authorList>
    </citation>
    <scope>NUCLEOTIDE SEQUENCE</scope>
    <source>
        <strain evidence="3">Singapore isolate B</strain>
    </source>
</reference>
<dbReference type="EMBL" id="FN668661">
    <property type="protein sequence ID" value="CBK23572.2"/>
    <property type="molecule type" value="Genomic_DNA"/>
</dbReference>
<organism evidence="3">
    <name type="scientific">Blastocystis hominis</name>
    <dbReference type="NCBI Taxonomy" id="12968"/>
    <lineage>
        <taxon>Eukaryota</taxon>
        <taxon>Sar</taxon>
        <taxon>Stramenopiles</taxon>
        <taxon>Bigyra</taxon>
        <taxon>Opalozoa</taxon>
        <taxon>Opalinata</taxon>
        <taxon>Blastocystidae</taxon>
        <taxon>Blastocystis</taxon>
    </lineage>
</organism>
<dbReference type="GO" id="GO:0005524">
    <property type="term" value="F:ATP binding"/>
    <property type="evidence" value="ECO:0007669"/>
    <property type="project" value="UniProtKB-KW"/>
</dbReference>
<keyword evidence="1" id="KW-0547">Nucleotide-binding</keyword>
<dbReference type="PANTHER" id="PTHR19375">
    <property type="entry name" value="HEAT SHOCK PROTEIN 70KDA"/>
    <property type="match status" value="1"/>
</dbReference>
<evidence type="ECO:0000256" key="2">
    <source>
        <dbReference type="ARBA" id="ARBA00022840"/>
    </source>
</evidence>
<dbReference type="Pfam" id="PF00012">
    <property type="entry name" value="HSP70"/>
    <property type="match status" value="1"/>
</dbReference>
<gene>
    <name evidence="3" type="ORF">GSBLH_T00006644001</name>
</gene>
<name>D8M5X3_BLAHO</name>
<dbReference type="InParanoid" id="D8M5X3"/>
<sequence length="218" mass="24626">MIEYVKNLAYRQREIQFDELIITVPAFFDNIQKNEVLKAATAAGICNEDNIKIVCEPVAAALDYGVVAGEKNCRIMVVDIGGGTTDICVMDINNKNYSVKSTHGDNHLGGDDITNTFCEYIFRKYEEVFYKPLITAPCMSNVLQVCLKQLKDKAEEAMKLFAREDRVTIYNLGVINSNITAASDFSSDDDYITINYQEFRDLVKPYVDRIVNLTSRTL</sequence>
<dbReference type="RefSeq" id="XP_012897620.1">
    <property type="nucleotide sequence ID" value="XM_013042166.1"/>
</dbReference>
<dbReference type="Gene3D" id="3.90.640.10">
    <property type="entry name" value="Actin, Chain A, domain 4"/>
    <property type="match status" value="1"/>
</dbReference>
<dbReference type="SUPFAM" id="SSF53067">
    <property type="entry name" value="Actin-like ATPase domain"/>
    <property type="match status" value="2"/>
</dbReference>
<dbReference type="Gene3D" id="3.30.420.40">
    <property type="match status" value="2"/>
</dbReference>
<evidence type="ECO:0000313" key="4">
    <source>
        <dbReference type="Proteomes" id="UP000008312"/>
    </source>
</evidence>
<dbReference type="InterPro" id="IPR013126">
    <property type="entry name" value="Hsp_70_fam"/>
</dbReference>
<keyword evidence="2" id="KW-0067">ATP-binding</keyword>
<dbReference type="InterPro" id="IPR043129">
    <property type="entry name" value="ATPase_NBD"/>
</dbReference>
<evidence type="ECO:0000256" key="1">
    <source>
        <dbReference type="ARBA" id="ARBA00022741"/>
    </source>
</evidence>
<evidence type="ECO:0000313" key="3">
    <source>
        <dbReference type="EMBL" id="CBK23572.2"/>
    </source>
</evidence>
<proteinExistence type="predicted"/>
<protein>
    <recommendedName>
        <fullName evidence="5">Heat shock protein 70</fullName>
    </recommendedName>
</protein>